<evidence type="ECO:0000313" key="2">
    <source>
        <dbReference type="EMBL" id="KAK7604645.1"/>
    </source>
</evidence>
<name>A0AAN9TXA8_9HEMI</name>
<feature type="compositionally biased region" description="Pro residues" evidence="1">
    <location>
        <begin position="28"/>
        <end position="37"/>
    </location>
</feature>
<protein>
    <submittedName>
        <fullName evidence="2">Uncharacterized protein</fullName>
    </submittedName>
</protein>
<comment type="caution">
    <text evidence="2">The sequence shown here is derived from an EMBL/GenBank/DDBJ whole genome shotgun (WGS) entry which is preliminary data.</text>
</comment>
<dbReference type="EMBL" id="JBBCAQ010000003">
    <property type="protein sequence ID" value="KAK7604645.1"/>
    <property type="molecule type" value="Genomic_DNA"/>
</dbReference>
<reference evidence="2 3" key="1">
    <citation type="submission" date="2024-03" db="EMBL/GenBank/DDBJ databases">
        <title>Adaptation during the transition from Ophiocordyceps entomopathogen to insect associate is accompanied by gene loss and intensified selection.</title>
        <authorList>
            <person name="Ward C.M."/>
            <person name="Onetto C.A."/>
            <person name="Borneman A.R."/>
        </authorList>
    </citation>
    <scope>NUCLEOTIDE SEQUENCE [LARGE SCALE GENOMIC DNA]</scope>
    <source>
        <strain evidence="2">AWRI1</strain>
        <tissue evidence="2">Single Adult Female</tissue>
    </source>
</reference>
<keyword evidence="3" id="KW-1185">Reference proteome</keyword>
<dbReference type="Proteomes" id="UP001367676">
    <property type="component" value="Unassembled WGS sequence"/>
</dbReference>
<proteinExistence type="predicted"/>
<organism evidence="2 3">
    <name type="scientific">Parthenolecanium corni</name>
    <dbReference type="NCBI Taxonomy" id="536013"/>
    <lineage>
        <taxon>Eukaryota</taxon>
        <taxon>Metazoa</taxon>
        <taxon>Ecdysozoa</taxon>
        <taxon>Arthropoda</taxon>
        <taxon>Hexapoda</taxon>
        <taxon>Insecta</taxon>
        <taxon>Pterygota</taxon>
        <taxon>Neoptera</taxon>
        <taxon>Paraneoptera</taxon>
        <taxon>Hemiptera</taxon>
        <taxon>Sternorrhyncha</taxon>
        <taxon>Coccoidea</taxon>
        <taxon>Coccidae</taxon>
        <taxon>Parthenolecanium</taxon>
    </lineage>
</organism>
<feature type="compositionally biased region" description="Polar residues" evidence="1">
    <location>
        <begin position="1"/>
        <end position="22"/>
    </location>
</feature>
<gene>
    <name evidence="2" type="ORF">V9T40_005831</name>
</gene>
<feature type="region of interest" description="Disordered" evidence="1">
    <location>
        <begin position="1"/>
        <end position="41"/>
    </location>
</feature>
<accession>A0AAN9TXA8</accession>
<evidence type="ECO:0000256" key="1">
    <source>
        <dbReference type="SAM" id="MobiDB-lite"/>
    </source>
</evidence>
<dbReference type="AlphaFoldDB" id="A0AAN9TXA8"/>
<evidence type="ECO:0000313" key="3">
    <source>
        <dbReference type="Proteomes" id="UP001367676"/>
    </source>
</evidence>
<sequence length="132" mass="14340">MNNGVSAAGNATNGVSPTTPSATKPVPYQKPVPPPTLPKTYTPSAASAYRLASLERLTAHRQRALEQQLNSSLSATNGVTESPRKLPAFGTRVVSPHAFAEKSSRFLRNYCFSYRLDAFPCKRRVRFSATAK</sequence>